<dbReference type="STRING" id="4565.A0A3B6U605"/>
<name>A0A3B6U605_WHEAT</name>
<feature type="domain" description="Disease resistance R13L4/SHOC-2-like LRR" evidence="2">
    <location>
        <begin position="31"/>
        <end position="241"/>
    </location>
</feature>
<dbReference type="InterPro" id="IPR032675">
    <property type="entry name" value="LRR_dom_sf"/>
</dbReference>
<dbReference type="OMA" id="PRSIGKQ"/>
<keyword evidence="4" id="KW-1185">Reference proteome</keyword>
<dbReference type="PANTHER" id="PTHR47186:SF57">
    <property type="entry name" value="OS02G0478300 PROTEIN"/>
    <property type="match status" value="1"/>
</dbReference>
<dbReference type="SMR" id="A0A3B6U605"/>
<dbReference type="Proteomes" id="UP000019116">
    <property type="component" value="Chromosome Un"/>
</dbReference>
<dbReference type="OrthoDB" id="685068at2759"/>
<sequence>MTFTPFVDPDERAEKIAELHMACSTSCSRSKGVRIPVGFRNLKVLHVLEVVDVKRTSSKATRELGELTRLGKLRVVTSGATEKKCKILCEAIEKLSSLRSLYVEADKLDWLHSVSSPPPLMRSLKVAGHLGEMPDWLGSLMHLVKIYLVGSNLKGVKAMELLGTLPNLMLLGLRQNAYAGEKLVFREGAFQNLRKLDCSHNRELKEVRFEEGTSPQMEKMQFGPCRVESGILGVKHLPKLKGGVLGVLQGEMDAHPNRPVLRLSDHRSYHEQGDVVDVEESNTVRESSGHVVVVPRGSDSSQDGDNGDIEGSAVLEDHFWSCHFNGNDA</sequence>
<dbReference type="Pfam" id="PF23598">
    <property type="entry name" value="LRR_14"/>
    <property type="match status" value="1"/>
</dbReference>
<dbReference type="AlphaFoldDB" id="A0A3B6U605"/>
<dbReference type="InterPro" id="IPR055414">
    <property type="entry name" value="LRR_R13L4/SHOC2-like"/>
</dbReference>
<proteinExistence type="predicted"/>
<evidence type="ECO:0000259" key="2">
    <source>
        <dbReference type="Pfam" id="PF23598"/>
    </source>
</evidence>
<evidence type="ECO:0000256" key="1">
    <source>
        <dbReference type="ARBA" id="ARBA00022737"/>
    </source>
</evidence>
<dbReference type="Gene3D" id="3.80.10.10">
    <property type="entry name" value="Ribonuclease Inhibitor"/>
    <property type="match status" value="1"/>
</dbReference>
<dbReference type="PANTHER" id="PTHR47186">
    <property type="entry name" value="LEUCINE-RICH REPEAT-CONTAINING PROTEIN 57"/>
    <property type="match status" value="1"/>
</dbReference>
<dbReference type="Gramene" id="TraesCSU02G102200.2">
    <property type="protein sequence ID" value="TraesCSU02G102200.2"/>
    <property type="gene ID" value="TraesCSU02G102200"/>
</dbReference>
<evidence type="ECO:0000313" key="4">
    <source>
        <dbReference type="Proteomes" id="UP000019116"/>
    </source>
</evidence>
<evidence type="ECO:0000313" key="3">
    <source>
        <dbReference type="EnsemblPlants" id="TraesCSU02G102200.2"/>
    </source>
</evidence>
<accession>A0A3B6U605</accession>
<organism evidence="3">
    <name type="scientific">Triticum aestivum</name>
    <name type="common">Wheat</name>
    <dbReference type="NCBI Taxonomy" id="4565"/>
    <lineage>
        <taxon>Eukaryota</taxon>
        <taxon>Viridiplantae</taxon>
        <taxon>Streptophyta</taxon>
        <taxon>Embryophyta</taxon>
        <taxon>Tracheophyta</taxon>
        <taxon>Spermatophyta</taxon>
        <taxon>Magnoliopsida</taxon>
        <taxon>Liliopsida</taxon>
        <taxon>Poales</taxon>
        <taxon>Poaceae</taxon>
        <taxon>BOP clade</taxon>
        <taxon>Pooideae</taxon>
        <taxon>Triticodae</taxon>
        <taxon>Triticeae</taxon>
        <taxon>Triticinae</taxon>
        <taxon>Triticum</taxon>
    </lineage>
</organism>
<protein>
    <recommendedName>
        <fullName evidence="2">Disease resistance R13L4/SHOC-2-like LRR domain-containing protein</fullName>
    </recommendedName>
</protein>
<keyword evidence="1" id="KW-0677">Repeat</keyword>
<dbReference type="SUPFAM" id="SSF52047">
    <property type="entry name" value="RNI-like"/>
    <property type="match status" value="1"/>
</dbReference>
<reference evidence="3" key="1">
    <citation type="submission" date="2018-08" db="EMBL/GenBank/DDBJ databases">
        <authorList>
            <person name="Rossello M."/>
        </authorList>
    </citation>
    <scope>NUCLEOTIDE SEQUENCE [LARGE SCALE GENOMIC DNA]</scope>
    <source>
        <strain evidence="3">cv. Chinese Spring</strain>
    </source>
</reference>
<reference evidence="3" key="2">
    <citation type="submission" date="2018-10" db="UniProtKB">
        <authorList>
            <consortium name="EnsemblPlants"/>
        </authorList>
    </citation>
    <scope>IDENTIFICATION</scope>
</reference>
<dbReference type="EnsemblPlants" id="TraesCSU02G102200.2">
    <property type="protein sequence ID" value="TraesCSU02G102200.2"/>
    <property type="gene ID" value="TraesCSU02G102200"/>
</dbReference>